<evidence type="ECO:0000313" key="1">
    <source>
        <dbReference type="EMBL" id="SBV34540.1"/>
    </source>
</evidence>
<dbReference type="AlphaFoldDB" id="A0A1Y5PX67"/>
<reference evidence="1" key="1">
    <citation type="submission" date="2016-03" db="EMBL/GenBank/DDBJ databases">
        <authorList>
            <person name="Ploux O."/>
        </authorList>
    </citation>
    <scope>NUCLEOTIDE SEQUENCE</scope>
    <source>
        <strain evidence="1">UC10</strain>
    </source>
</reference>
<dbReference type="EMBL" id="LT598653">
    <property type="protein sequence ID" value="SBV34540.1"/>
    <property type="molecule type" value="Genomic_DNA"/>
</dbReference>
<name>A0A1Y5PX67_9SPHN</name>
<gene>
    <name evidence="1" type="ORF">SPPYR_3425</name>
</gene>
<protein>
    <submittedName>
        <fullName evidence="1">Uncharacterized protein</fullName>
    </submittedName>
</protein>
<dbReference type="KEGG" id="sphu:SPPYR_3425"/>
<proteinExistence type="predicted"/>
<accession>A0A1Y5PX67</accession>
<sequence length="56" mass="6143">MTPSVVGKPQPCARSENMKIGAAKWAGKPPFFSLLALSPLKRHRFGSYKKDVQTIA</sequence>
<organism evidence="1">
    <name type="scientific">uncultured Sphingopyxis sp</name>
    <dbReference type="NCBI Taxonomy" id="310581"/>
    <lineage>
        <taxon>Bacteria</taxon>
        <taxon>Pseudomonadati</taxon>
        <taxon>Pseudomonadota</taxon>
        <taxon>Alphaproteobacteria</taxon>
        <taxon>Sphingomonadales</taxon>
        <taxon>Sphingomonadaceae</taxon>
        <taxon>Sphingopyxis</taxon>
        <taxon>environmental samples</taxon>
    </lineage>
</organism>